<proteinExistence type="predicted"/>
<gene>
    <name evidence="1" type="ORF">P5673_011123</name>
</gene>
<reference evidence="1" key="2">
    <citation type="journal article" date="2023" name="Science">
        <title>Genomic signatures of disease resistance in endangered staghorn corals.</title>
        <authorList>
            <person name="Vollmer S.V."/>
            <person name="Selwyn J.D."/>
            <person name="Despard B.A."/>
            <person name="Roesel C.L."/>
        </authorList>
    </citation>
    <scope>NUCLEOTIDE SEQUENCE</scope>
    <source>
        <strain evidence="1">K2</strain>
    </source>
</reference>
<protein>
    <submittedName>
        <fullName evidence="1">Uncharacterized protein</fullName>
    </submittedName>
</protein>
<evidence type="ECO:0000313" key="1">
    <source>
        <dbReference type="EMBL" id="KAK2565194.1"/>
    </source>
</evidence>
<comment type="caution">
    <text evidence="1">The sequence shown here is derived from an EMBL/GenBank/DDBJ whole genome shotgun (WGS) entry which is preliminary data.</text>
</comment>
<keyword evidence="2" id="KW-1185">Reference proteome</keyword>
<evidence type="ECO:0000313" key="2">
    <source>
        <dbReference type="Proteomes" id="UP001249851"/>
    </source>
</evidence>
<name>A0AAD9QPZ5_ACRCE</name>
<sequence length="227" mass="26237">MPYKECVQRFPKLLDDRYLTQRTKDWSPKVSEVNAREKLRFQAYRDQLSSGIQYWHKQFNCTKRKSRQSGNENESQKLSHRSKCSNCGGLLSNEFSGRSYFDTSRSCVFGKEYCDVLGPCTDCCLEEQRNAIVEKQTLDFPGLEVTPRRLVAPTLVQKIVADCSQGNVGEHADSQLAKSVMELPSISLETLRYMRREAGSGKHKRDMYCDDKKKTLKKYIEIRLPKI</sequence>
<accession>A0AAD9QPZ5</accession>
<dbReference type="EMBL" id="JARQWQ010000020">
    <property type="protein sequence ID" value="KAK2565194.1"/>
    <property type="molecule type" value="Genomic_DNA"/>
</dbReference>
<dbReference type="Proteomes" id="UP001249851">
    <property type="component" value="Unassembled WGS sequence"/>
</dbReference>
<reference evidence="1" key="1">
    <citation type="journal article" date="2023" name="G3 (Bethesda)">
        <title>Whole genome assembly and annotation of the endangered Caribbean coral Acropora cervicornis.</title>
        <authorList>
            <person name="Selwyn J.D."/>
            <person name="Vollmer S.V."/>
        </authorList>
    </citation>
    <scope>NUCLEOTIDE SEQUENCE</scope>
    <source>
        <strain evidence="1">K2</strain>
    </source>
</reference>
<dbReference type="AlphaFoldDB" id="A0AAD9QPZ5"/>
<organism evidence="1 2">
    <name type="scientific">Acropora cervicornis</name>
    <name type="common">Staghorn coral</name>
    <dbReference type="NCBI Taxonomy" id="6130"/>
    <lineage>
        <taxon>Eukaryota</taxon>
        <taxon>Metazoa</taxon>
        <taxon>Cnidaria</taxon>
        <taxon>Anthozoa</taxon>
        <taxon>Hexacorallia</taxon>
        <taxon>Scleractinia</taxon>
        <taxon>Astrocoeniina</taxon>
        <taxon>Acroporidae</taxon>
        <taxon>Acropora</taxon>
    </lineage>
</organism>